<gene>
    <name evidence="2" type="ORF">GNY06_04355</name>
</gene>
<dbReference type="Pfam" id="PF13302">
    <property type="entry name" value="Acetyltransf_3"/>
    <property type="match status" value="1"/>
</dbReference>
<reference evidence="2 3" key="1">
    <citation type="submission" date="2019-11" db="EMBL/GenBank/DDBJ databases">
        <title>Characterization of Elizabethkingia argenteiflava sp. nov., isolated from inner surface of Soybean Pods.</title>
        <authorList>
            <person name="Mo S."/>
        </authorList>
    </citation>
    <scope>NUCLEOTIDE SEQUENCE [LARGE SCALE GENOMIC DNA]</scope>
    <source>
        <strain evidence="2 3">YB22</strain>
    </source>
</reference>
<evidence type="ECO:0000313" key="3">
    <source>
        <dbReference type="Proteomes" id="UP000553459"/>
    </source>
</evidence>
<evidence type="ECO:0000259" key="1">
    <source>
        <dbReference type="PROSITE" id="PS51186"/>
    </source>
</evidence>
<protein>
    <submittedName>
        <fullName evidence="2">GNAT family N-acetyltransferase</fullName>
    </submittedName>
</protein>
<accession>A0A845PX27</accession>
<proteinExistence type="predicted"/>
<keyword evidence="2" id="KW-0808">Transferase</keyword>
<dbReference type="PROSITE" id="PS51186">
    <property type="entry name" value="GNAT"/>
    <property type="match status" value="1"/>
</dbReference>
<dbReference type="Gene3D" id="3.40.630.30">
    <property type="match status" value="1"/>
</dbReference>
<keyword evidence="3" id="KW-1185">Reference proteome</keyword>
<dbReference type="EMBL" id="JAAABJ010000372">
    <property type="protein sequence ID" value="NAW50650.1"/>
    <property type="molecule type" value="Genomic_DNA"/>
</dbReference>
<organism evidence="2 3">
    <name type="scientific">Elizabethkingia argenteiflava</name>
    <dbReference type="NCBI Taxonomy" id="2681556"/>
    <lineage>
        <taxon>Bacteria</taxon>
        <taxon>Pseudomonadati</taxon>
        <taxon>Bacteroidota</taxon>
        <taxon>Flavobacteriia</taxon>
        <taxon>Flavobacteriales</taxon>
        <taxon>Weeksellaceae</taxon>
        <taxon>Elizabethkingia</taxon>
    </lineage>
</organism>
<dbReference type="InterPro" id="IPR051531">
    <property type="entry name" value="N-acetyltransferase"/>
</dbReference>
<name>A0A845PX27_9FLAO</name>
<dbReference type="InterPro" id="IPR000182">
    <property type="entry name" value="GNAT_dom"/>
</dbReference>
<feature type="domain" description="N-acetyltransferase" evidence="1">
    <location>
        <begin position="12"/>
        <end position="174"/>
    </location>
</feature>
<dbReference type="Proteomes" id="UP000553459">
    <property type="component" value="Unassembled WGS sequence"/>
</dbReference>
<dbReference type="InterPro" id="IPR016181">
    <property type="entry name" value="Acyl_CoA_acyltransferase"/>
</dbReference>
<evidence type="ECO:0000313" key="2">
    <source>
        <dbReference type="EMBL" id="NAW50650.1"/>
    </source>
</evidence>
<dbReference type="RefSeq" id="WP_166518974.1">
    <property type="nucleotide sequence ID" value="NZ_JAAABJ010000372.1"/>
</dbReference>
<dbReference type="PANTHER" id="PTHR43792">
    <property type="entry name" value="GNAT FAMILY, PUTATIVE (AFU_ORTHOLOGUE AFUA_3G00765)-RELATED-RELATED"/>
    <property type="match status" value="1"/>
</dbReference>
<dbReference type="SUPFAM" id="SSF55729">
    <property type="entry name" value="Acyl-CoA N-acyltransferases (Nat)"/>
    <property type="match status" value="1"/>
</dbReference>
<sequence length="178" mass="20154">MKHFPKLETPRLILSSLEKTDIPLIVEYLQEKVISENTSHIPYPYTLADAQNWIIMSEEAFKAKTAYNFAIRKKNGKIIGSIGLHDTEDDKAELGYWIALPFWGKGFATEAAQAVLDFGIKKLGFHKIYASFLLHNIASGKVMKKIGMQREALLKDHVKKGNQYMDVLMFSFIANAST</sequence>
<dbReference type="GO" id="GO:0016747">
    <property type="term" value="F:acyltransferase activity, transferring groups other than amino-acyl groups"/>
    <property type="evidence" value="ECO:0007669"/>
    <property type="project" value="InterPro"/>
</dbReference>
<comment type="caution">
    <text evidence="2">The sequence shown here is derived from an EMBL/GenBank/DDBJ whole genome shotgun (WGS) entry which is preliminary data.</text>
</comment>
<dbReference type="AlphaFoldDB" id="A0A845PX27"/>